<name>A0A916DQX3_9BACT</name>
<gene>
    <name evidence="2" type="ORF">AsAng_0016660</name>
</gene>
<feature type="transmembrane region" description="Helical" evidence="1">
    <location>
        <begin position="110"/>
        <end position="131"/>
    </location>
</feature>
<dbReference type="RefSeq" id="WP_264792186.1">
    <property type="nucleotide sequence ID" value="NZ_AP026867.1"/>
</dbReference>
<sequence>MEILEEIKDKPKFFSKRGVILISTLYSPLFGGLVYVSNLQEIEKRNLIFPTIISMLILNGLIYTKFHPALSFIPSLLRYFLLNAIGGLILTGPFWDYHLKEENTYEERKIWSPLLAGFILYGGFIAFGYYLKYQNQ</sequence>
<dbReference type="AlphaFoldDB" id="A0A916DQX3"/>
<evidence type="ECO:0000313" key="3">
    <source>
        <dbReference type="Proteomes" id="UP001060919"/>
    </source>
</evidence>
<keyword evidence="3" id="KW-1185">Reference proteome</keyword>
<keyword evidence="1" id="KW-1133">Transmembrane helix</keyword>
<proteinExistence type="predicted"/>
<keyword evidence="1" id="KW-0812">Transmembrane</keyword>
<dbReference type="KEGG" id="aup:AsAng_0016660"/>
<evidence type="ECO:0000313" key="2">
    <source>
        <dbReference type="EMBL" id="BDS10956.1"/>
    </source>
</evidence>
<feature type="transmembrane region" description="Helical" evidence="1">
    <location>
        <begin position="18"/>
        <end position="35"/>
    </location>
</feature>
<keyword evidence="1" id="KW-0472">Membrane</keyword>
<accession>A0A916DQX3</accession>
<feature type="transmembrane region" description="Helical" evidence="1">
    <location>
        <begin position="47"/>
        <end position="64"/>
    </location>
</feature>
<dbReference type="EMBL" id="AP026867">
    <property type="protein sequence ID" value="BDS10956.1"/>
    <property type="molecule type" value="Genomic_DNA"/>
</dbReference>
<reference evidence="2" key="1">
    <citation type="submission" date="2022-09" db="EMBL/GenBank/DDBJ databases">
        <title>Aureispira anguillicida sp. nov., isolated from Leptocephalus of Japanese eel Anguilla japonica.</title>
        <authorList>
            <person name="Yuasa K."/>
            <person name="Mekata T."/>
            <person name="Ikunari K."/>
        </authorList>
    </citation>
    <scope>NUCLEOTIDE SEQUENCE</scope>
    <source>
        <strain evidence="2">EL160426</strain>
    </source>
</reference>
<evidence type="ECO:0000256" key="1">
    <source>
        <dbReference type="SAM" id="Phobius"/>
    </source>
</evidence>
<dbReference type="Proteomes" id="UP001060919">
    <property type="component" value="Chromosome"/>
</dbReference>
<protein>
    <submittedName>
        <fullName evidence="2">Uncharacterized protein</fullName>
    </submittedName>
</protein>
<feature type="transmembrane region" description="Helical" evidence="1">
    <location>
        <begin position="76"/>
        <end position="95"/>
    </location>
</feature>
<organism evidence="2 3">
    <name type="scientific">Aureispira anguillae</name>
    <dbReference type="NCBI Taxonomy" id="2864201"/>
    <lineage>
        <taxon>Bacteria</taxon>
        <taxon>Pseudomonadati</taxon>
        <taxon>Bacteroidota</taxon>
        <taxon>Saprospiria</taxon>
        <taxon>Saprospirales</taxon>
        <taxon>Saprospiraceae</taxon>
        <taxon>Aureispira</taxon>
    </lineage>
</organism>